<accession>A0AAE0F2W6</accession>
<keyword evidence="2" id="KW-1185">Reference proteome</keyword>
<evidence type="ECO:0000313" key="1">
    <source>
        <dbReference type="EMBL" id="KAK3250086.1"/>
    </source>
</evidence>
<gene>
    <name evidence="1" type="ORF">CYMTET_40519</name>
</gene>
<dbReference type="AlphaFoldDB" id="A0AAE0F2W6"/>
<organism evidence="1 2">
    <name type="scientific">Cymbomonas tetramitiformis</name>
    <dbReference type="NCBI Taxonomy" id="36881"/>
    <lineage>
        <taxon>Eukaryota</taxon>
        <taxon>Viridiplantae</taxon>
        <taxon>Chlorophyta</taxon>
        <taxon>Pyramimonadophyceae</taxon>
        <taxon>Pyramimonadales</taxon>
        <taxon>Pyramimonadaceae</taxon>
        <taxon>Cymbomonas</taxon>
    </lineage>
</organism>
<protein>
    <submittedName>
        <fullName evidence="1">Uncharacterized protein</fullName>
    </submittedName>
</protein>
<dbReference type="EMBL" id="LGRX02026928">
    <property type="protein sequence ID" value="KAK3250086.1"/>
    <property type="molecule type" value="Genomic_DNA"/>
</dbReference>
<name>A0AAE0F2W6_9CHLO</name>
<dbReference type="Proteomes" id="UP001190700">
    <property type="component" value="Unassembled WGS sequence"/>
</dbReference>
<reference evidence="1 2" key="1">
    <citation type="journal article" date="2015" name="Genome Biol. Evol.">
        <title>Comparative Genomics of a Bacterivorous Green Alga Reveals Evolutionary Causalities and Consequences of Phago-Mixotrophic Mode of Nutrition.</title>
        <authorList>
            <person name="Burns J.A."/>
            <person name="Paasch A."/>
            <person name="Narechania A."/>
            <person name="Kim E."/>
        </authorList>
    </citation>
    <scope>NUCLEOTIDE SEQUENCE [LARGE SCALE GENOMIC DNA]</scope>
    <source>
        <strain evidence="1 2">PLY_AMNH</strain>
    </source>
</reference>
<comment type="caution">
    <text evidence="1">The sequence shown here is derived from an EMBL/GenBank/DDBJ whole genome shotgun (WGS) entry which is preliminary data.</text>
</comment>
<sequence>MARVVMLRASPRAYPVLFVVATLFSLVSGSHFRYGTLSYRPLDVMSDPEEDVYGMQNVEIRFNAAFRRDYKWGRFFNEEYKQTDQARGSDYGGEAAWHSYDDVTSPSSACSTTDYWTTNQENDEAGISEENADNLCYTTNPLYDDPNDSAGSEDTGYVAADGDENYDGTTGERFYIRFPPFSGQLHTLEGKDNETVTVCPGPFYCDWVKPDTNDFVTYTKCTDGTLDCYAEDCYNGEPCYDNSTWNPSLCGLEDTDFETYYKNDDPNGQKECASWDDTYGFYIINPDKSFDSRTVTLTVTDIDYSCQPLTQPGPGDGECNSITGNWIYGEEYAEKTFQRNTEIPYTAYFTGGKRIYECQYDTSKGYNGLNSEGFCESGGLTRLLQNNAEGLYRLELEIWILGDGNSSPIVYQVPTVPVPRSQLETRSLLQIPAYDLENDILVFRFGTSQEMGGMTRSKMCQYPYSSNLDDPGEKDTSFNQFGDLRCLETTRTFAANGTCPSDRTPRTIWGTEEHSFTSDVPGLVEWNTFYDDDEPLAFGLYNMVVMVHDLPGTEVMELYETATADFEHKVYDAHFKAYFTYKTKSPLDYMLYLYDGPMGFCNKACKDNKDINIEASLNGLTNNAYDLHAVETDPGLYPGYETFADPDGIYGITEPYWRSVYSTETMYDIPDNGVPLGPDNASAFSQNYYPVENYTAPYTGMDAAVVRMSQKCTVCGYGGDGLDNSICTPFEDDGICGTTDSSGNLVPTEDACRENVRPTFIDEDIVGLIRVNPEVHFWSEAVAHVNSISDNIPYHNQATVQASVEGEYQIGNLTVYKGETITFIVVAYDTDDCTELTLTHTGLQSVKATYVNEDLITGYSAEFTDLQVLSDYPEFPEGMKIRKTYQWKAPERATYADEYDIRDEKSTVCFYGYDKYLLTNRPFYCIDIIIESEPIIVEELKECYCRTCSVPGYVGAYGEREPTPNYAPRTTEYQALK</sequence>
<evidence type="ECO:0000313" key="2">
    <source>
        <dbReference type="Proteomes" id="UP001190700"/>
    </source>
</evidence>
<proteinExistence type="predicted"/>